<dbReference type="RefSeq" id="WP_004176640.1">
    <property type="nucleotide sequence ID" value="NZ_CP021106.3"/>
</dbReference>
<dbReference type="eggNOG" id="COG3678">
    <property type="taxonomic scope" value="Bacteria"/>
</dbReference>
<comment type="subcellular location">
    <subcellularLocation>
        <location evidence="1">Periplasm</location>
    </subcellularLocation>
</comment>
<keyword evidence="4" id="KW-0574">Periplasm</keyword>
<dbReference type="PIRSF" id="PIRSF034445">
    <property type="entry name" value="CpxP_Spy"/>
    <property type="match status" value="1"/>
</dbReference>
<evidence type="ECO:0000256" key="4">
    <source>
        <dbReference type="ARBA" id="ARBA00022764"/>
    </source>
</evidence>
<evidence type="ECO:0000256" key="5">
    <source>
        <dbReference type="SAM" id="Coils"/>
    </source>
</evidence>
<dbReference type="OrthoDB" id="8561262at2"/>
<feature type="chain" id="PRO_5010874938" description="Periplasmic heavy metal sensor" evidence="7">
    <location>
        <begin position="22"/>
        <end position="163"/>
    </location>
</feature>
<organism evidence="8 9">
    <name type="scientific">Nitrosospira lacus</name>
    <dbReference type="NCBI Taxonomy" id="1288494"/>
    <lineage>
        <taxon>Bacteria</taxon>
        <taxon>Pseudomonadati</taxon>
        <taxon>Pseudomonadota</taxon>
        <taxon>Betaproteobacteria</taxon>
        <taxon>Nitrosomonadales</taxon>
        <taxon>Nitrosomonadaceae</taxon>
        <taxon>Nitrosospira</taxon>
    </lineage>
</organism>
<dbReference type="PANTHER" id="PTHR38102">
    <property type="entry name" value="PERIPLASMIC CHAPERONE SPY"/>
    <property type="match status" value="1"/>
</dbReference>
<dbReference type="CDD" id="cd09916">
    <property type="entry name" value="CpxP_like"/>
    <property type="match status" value="1"/>
</dbReference>
<evidence type="ECO:0000313" key="8">
    <source>
        <dbReference type="EMBL" id="ARO87895.1"/>
    </source>
</evidence>
<feature type="region of interest" description="Disordered" evidence="6">
    <location>
        <begin position="143"/>
        <end position="163"/>
    </location>
</feature>
<evidence type="ECO:0000256" key="2">
    <source>
        <dbReference type="ARBA" id="ARBA00008441"/>
    </source>
</evidence>
<keyword evidence="5" id="KW-0175">Coiled coil</keyword>
<feature type="region of interest" description="Disordered" evidence="6">
    <location>
        <begin position="31"/>
        <end position="50"/>
    </location>
</feature>
<dbReference type="Pfam" id="PF07813">
    <property type="entry name" value="LTXXQ"/>
    <property type="match status" value="1"/>
</dbReference>
<dbReference type="Gene3D" id="1.20.120.1490">
    <property type="match status" value="1"/>
</dbReference>
<name>A0A1W6SQ21_9PROT</name>
<evidence type="ECO:0008006" key="10">
    <source>
        <dbReference type="Google" id="ProtNLM"/>
    </source>
</evidence>
<dbReference type="GO" id="GO:0030288">
    <property type="term" value="C:outer membrane-bounded periplasmic space"/>
    <property type="evidence" value="ECO:0007669"/>
    <property type="project" value="TreeGrafter"/>
</dbReference>
<evidence type="ECO:0000313" key="9">
    <source>
        <dbReference type="Proteomes" id="UP000012179"/>
    </source>
</evidence>
<evidence type="ECO:0000256" key="3">
    <source>
        <dbReference type="ARBA" id="ARBA00022729"/>
    </source>
</evidence>
<evidence type="ECO:0000256" key="7">
    <source>
        <dbReference type="SAM" id="SignalP"/>
    </source>
</evidence>
<dbReference type="InterPro" id="IPR012899">
    <property type="entry name" value="LTXXQ"/>
</dbReference>
<dbReference type="KEGG" id="nlc:EBAPG3_009005"/>
<dbReference type="PANTHER" id="PTHR38102:SF1">
    <property type="entry name" value="PERIPLASMIC CHAPERONE SPY"/>
    <property type="match status" value="1"/>
</dbReference>
<dbReference type="EMBL" id="CP021106">
    <property type="protein sequence ID" value="ARO87895.1"/>
    <property type="molecule type" value="Genomic_DNA"/>
</dbReference>
<evidence type="ECO:0000256" key="6">
    <source>
        <dbReference type="SAM" id="MobiDB-lite"/>
    </source>
</evidence>
<sequence length="163" mass="18316">MKTITKILLIGCLLASTIALADPQADMSSGKASRECHHGAHSRMGQGMDGGERFLNRMTDRLKLTPEQRSSVEAVLQKSKSQMANLKEKMQTNRKALRELKQNGSGDSSEVQVLAQERGNLVTESIIQRNKIRNEIQLVLTDTQREQMKQMREEHKPGHHDKG</sequence>
<dbReference type="AlphaFoldDB" id="A0A1W6SQ21"/>
<reference evidence="8 9" key="1">
    <citation type="journal article" date="2015" name="Int. J. Syst. Evol. Microbiol.">
        <title>Nitrosospira lacus sp. nov., a psychrotolerant, ammonia-oxidizing bacterium from sandy lake sediment.</title>
        <authorList>
            <person name="Urakawa H."/>
            <person name="Garcia J.C."/>
            <person name="Nielsen J.L."/>
            <person name="Le V.Q."/>
            <person name="Kozlowski J.A."/>
            <person name="Stein L.Y."/>
            <person name="Lim C.K."/>
            <person name="Pommerening-Roser A."/>
            <person name="Martens-Habbena W."/>
            <person name="Stahl D.A."/>
            <person name="Klotz M.G."/>
        </authorList>
    </citation>
    <scope>NUCLEOTIDE SEQUENCE [LARGE SCALE GENOMIC DNA]</scope>
    <source>
        <strain evidence="8 9">APG3</strain>
    </source>
</reference>
<evidence type="ECO:0000256" key="1">
    <source>
        <dbReference type="ARBA" id="ARBA00004418"/>
    </source>
</evidence>
<accession>A0A1W6SQ21</accession>
<keyword evidence="3 7" id="KW-0732">Signal</keyword>
<protein>
    <recommendedName>
        <fullName evidence="10">Periplasmic heavy metal sensor</fullName>
    </recommendedName>
</protein>
<feature type="signal peptide" evidence="7">
    <location>
        <begin position="1"/>
        <end position="21"/>
    </location>
</feature>
<comment type="similarity">
    <text evidence="2">Belongs to the CpxP/Spy family.</text>
</comment>
<gene>
    <name evidence="8" type="ORF">EBAPG3_009005</name>
</gene>
<proteinExistence type="inferred from homology"/>
<feature type="coiled-coil region" evidence="5">
    <location>
        <begin position="69"/>
        <end position="103"/>
    </location>
</feature>
<dbReference type="Proteomes" id="UP000012179">
    <property type="component" value="Chromosome"/>
</dbReference>
<dbReference type="InterPro" id="IPR052211">
    <property type="entry name" value="Cpx_auxiliary_protein"/>
</dbReference>
<dbReference type="GO" id="GO:0051082">
    <property type="term" value="F:unfolded protein binding"/>
    <property type="evidence" value="ECO:0007669"/>
    <property type="project" value="TreeGrafter"/>
</dbReference>
<keyword evidence="9" id="KW-1185">Reference proteome</keyword>
<feature type="compositionally biased region" description="Basic and acidic residues" evidence="6">
    <location>
        <begin position="143"/>
        <end position="156"/>
    </location>
</feature>